<proteinExistence type="predicted"/>
<organism evidence="1">
    <name type="scientific">marine sediment metagenome</name>
    <dbReference type="NCBI Taxonomy" id="412755"/>
    <lineage>
        <taxon>unclassified sequences</taxon>
        <taxon>metagenomes</taxon>
        <taxon>ecological metagenomes</taxon>
    </lineage>
</organism>
<feature type="non-terminal residue" evidence="1">
    <location>
        <position position="107"/>
    </location>
</feature>
<comment type="caution">
    <text evidence="1">The sequence shown here is derived from an EMBL/GenBank/DDBJ whole genome shotgun (WGS) entry which is preliminary data.</text>
</comment>
<reference evidence="1" key="1">
    <citation type="journal article" date="2014" name="Front. Microbiol.">
        <title>High frequency of phylogenetically diverse reductive dehalogenase-homologous genes in deep subseafloor sedimentary metagenomes.</title>
        <authorList>
            <person name="Kawai M."/>
            <person name="Futagami T."/>
            <person name="Toyoda A."/>
            <person name="Takaki Y."/>
            <person name="Nishi S."/>
            <person name="Hori S."/>
            <person name="Arai W."/>
            <person name="Tsubouchi T."/>
            <person name="Morono Y."/>
            <person name="Uchiyama I."/>
            <person name="Ito T."/>
            <person name="Fujiyama A."/>
            <person name="Inagaki F."/>
            <person name="Takami H."/>
        </authorList>
    </citation>
    <scope>NUCLEOTIDE SEQUENCE</scope>
    <source>
        <strain evidence="1">Expedition CK06-06</strain>
    </source>
</reference>
<dbReference type="EMBL" id="BARS01034832">
    <property type="protein sequence ID" value="GAG26471.1"/>
    <property type="molecule type" value="Genomic_DNA"/>
</dbReference>
<dbReference type="AlphaFoldDB" id="X0XNG7"/>
<gene>
    <name evidence="1" type="ORF">S01H1_53765</name>
</gene>
<evidence type="ECO:0000313" key="1">
    <source>
        <dbReference type="EMBL" id="GAG26471.1"/>
    </source>
</evidence>
<accession>X0XNG7</accession>
<sequence>MVREFKVVLVSDCFLAYDAKALTEWLKQKCIAHLLRNLSEIEASKTGRAVCFSRDVTALLREALILQKEKSNLSPEIFAQRATDLETRLDTLIDEKRRMTDLDNLRF</sequence>
<name>X0XNG7_9ZZZZ</name>
<protein>
    <submittedName>
        <fullName evidence="1">Uncharacterized protein</fullName>
    </submittedName>
</protein>